<dbReference type="Pfam" id="PF23621">
    <property type="entry name" value="BP74_N"/>
    <property type="match status" value="1"/>
</dbReference>
<sequence length="115" mass="13284">MPAYFAFMQRSSMGLEFIIELTDNSKIQKARDILAGKEHQEIHIHGRIIKRIAPYNPKFSFYLDPDSIDFFAQAIEVCDANMQYVEDHLDEACGAFLPGCHWCPWDSMLTREVTP</sequence>
<comment type="caution">
    <text evidence="2">The sequence shown here is derived from an EMBL/GenBank/DDBJ whole genome shotgun (WGS) entry which is preliminary data.</text>
</comment>
<protein>
    <recommendedName>
        <fullName evidence="1">BP74 N-terminal domain-containing protein</fullName>
    </recommendedName>
</protein>
<feature type="domain" description="BP74 N-terminal" evidence="1">
    <location>
        <begin position="2"/>
        <end position="114"/>
    </location>
</feature>
<evidence type="ECO:0000259" key="1">
    <source>
        <dbReference type="Pfam" id="PF23621"/>
    </source>
</evidence>
<evidence type="ECO:0000313" key="2">
    <source>
        <dbReference type="EMBL" id="MBW8726906.1"/>
    </source>
</evidence>
<dbReference type="Proteomes" id="UP000700706">
    <property type="component" value="Unassembled WGS sequence"/>
</dbReference>
<name>A0A952KIL9_9PROT</name>
<accession>A0A952KIL9</accession>
<proteinExistence type="predicted"/>
<dbReference type="EMBL" id="JAEKLZ010000241">
    <property type="protein sequence ID" value="MBW8726906.1"/>
    <property type="molecule type" value="Genomic_DNA"/>
</dbReference>
<dbReference type="PANTHER" id="PTHR35883:SF1">
    <property type="entry name" value="CALMODULIN-BINDING PROTEIN CAM-BP15-RELATED"/>
    <property type="match status" value="1"/>
</dbReference>
<dbReference type="InterPro" id="IPR053344">
    <property type="entry name" value="cAMP-inducible_BP74-like"/>
</dbReference>
<dbReference type="AlphaFoldDB" id="A0A952KIL9"/>
<dbReference type="InterPro" id="IPR056422">
    <property type="entry name" value="BP74_N"/>
</dbReference>
<dbReference type="PANTHER" id="PTHR35883">
    <property type="entry name" value="CYCLIC AMP-INDUCIBLE PROTEIN BP74-RELATED"/>
    <property type="match status" value="1"/>
</dbReference>
<gene>
    <name evidence="2" type="ORF">JF625_17390</name>
</gene>
<reference evidence="2" key="1">
    <citation type="submission" date="2020-06" db="EMBL/GenBank/DDBJ databases">
        <title>Stable isotope informed genome-resolved metagenomics uncovers potential trophic interactions in rhizosphere soil.</title>
        <authorList>
            <person name="Starr E.P."/>
            <person name="Shi S."/>
            <person name="Blazewicz S.J."/>
            <person name="Koch B.J."/>
            <person name="Probst A.J."/>
            <person name="Hungate B.A."/>
            <person name="Pett-Ridge J."/>
            <person name="Firestone M.K."/>
            <person name="Banfield J.F."/>
        </authorList>
    </citation>
    <scope>NUCLEOTIDE SEQUENCE</scope>
    <source>
        <strain evidence="2">YM_69_17</strain>
    </source>
</reference>
<evidence type="ECO:0000313" key="3">
    <source>
        <dbReference type="Proteomes" id="UP000700706"/>
    </source>
</evidence>
<organism evidence="2 3">
    <name type="scientific">Inquilinus limosus</name>
    <dbReference type="NCBI Taxonomy" id="171674"/>
    <lineage>
        <taxon>Bacteria</taxon>
        <taxon>Pseudomonadati</taxon>
        <taxon>Pseudomonadota</taxon>
        <taxon>Alphaproteobacteria</taxon>
        <taxon>Rhodospirillales</taxon>
        <taxon>Rhodospirillaceae</taxon>
        <taxon>Inquilinus</taxon>
    </lineage>
</organism>